<evidence type="ECO:0000259" key="1">
    <source>
        <dbReference type="Pfam" id="PF12697"/>
    </source>
</evidence>
<dbReference type="InterPro" id="IPR050266">
    <property type="entry name" value="AB_hydrolase_sf"/>
</dbReference>
<gene>
    <name evidence="2" type="primary">lip1_2</name>
    <name evidence="2" type="ORF">GALL_365450</name>
</gene>
<dbReference type="AlphaFoldDB" id="A0A1J5QW33"/>
<proteinExistence type="predicted"/>
<comment type="caution">
    <text evidence="2">The sequence shown here is derived from an EMBL/GenBank/DDBJ whole genome shotgun (WGS) entry which is preliminary data.</text>
</comment>
<sequence length="257" mass="27125">MSANRPIVLVHGLIGTLQVPDLARHLGTGRVLAPDLLGYGTLRDVPPSEVHLPAQVAHLRATLAAHFGDEAVNLVGHSTGGAVAALFAHAHPERVHSLISVEGNFTLNDAFWSASVARMSGDQATRMLDGFRQDPKAWLGLSGISGEPRHLAIATHWLQQQPASTLRAMAQSIVAVTGEPAYAQSLRAVFARHPVHLVAGARSRDGWDVPSWALQQAASLAVIPDTGHLMMIEQPAAFAATLQAAQAAPSVPATLTH</sequence>
<name>A0A1J5QW33_9ZZZZ</name>
<organism evidence="2">
    <name type="scientific">mine drainage metagenome</name>
    <dbReference type="NCBI Taxonomy" id="410659"/>
    <lineage>
        <taxon>unclassified sequences</taxon>
        <taxon>metagenomes</taxon>
        <taxon>ecological metagenomes</taxon>
    </lineage>
</organism>
<reference evidence="2" key="1">
    <citation type="submission" date="2016-10" db="EMBL/GenBank/DDBJ databases">
        <title>Sequence of Gallionella enrichment culture.</title>
        <authorList>
            <person name="Poehlein A."/>
            <person name="Muehling M."/>
            <person name="Daniel R."/>
        </authorList>
    </citation>
    <scope>NUCLEOTIDE SEQUENCE</scope>
</reference>
<dbReference type="Pfam" id="PF12697">
    <property type="entry name" value="Abhydrolase_6"/>
    <property type="match status" value="1"/>
</dbReference>
<dbReference type="Gene3D" id="3.40.50.1820">
    <property type="entry name" value="alpha/beta hydrolase"/>
    <property type="match status" value="1"/>
</dbReference>
<protein>
    <submittedName>
        <fullName evidence="2">Lipase 1</fullName>
        <ecNumber evidence="2">3.1.1.3</ecNumber>
    </submittedName>
</protein>
<feature type="domain" description="AB hydrolase-1" evidence="1">
    <location>
        <begin position="7"/>
        <end position="240"/>
    </location>
</feature>
<dbReference type="GO" id="GO:0004806">
    <property type="term" value="F:triacylglycerol lipase activity"/>
    <property type="evidence" value="ECO:0007669"/>
    <property type="project" value="UniProtKB-EC"/>
</dbReference>
<evidence type="ECO:0000313" key="2">
    <source>
        <dbReference type="EMBL" id="OIQ81691.1"/>
    </source>
</evidence>
<accession>A0A1J5QW33</accession>
<dbReference type="InterPro" id="IPR000073">
    <property type="entry name" value="AB_hydrolase_1"/>
</dbReference>
<dbReference type="InterPro" id="IPR029058">
    <property type="entry name" value="AB_hydrolase_fold"/>
</dbReference>
<dbReference type="PRINTS" id="PR00111">
    <property type="entry name" value="ABHYDROLASE"/>
</dbReference>
<dbReference type="PANTHER" id="PTHR43798">
    <property type="entry name" value="MONOACYLGLYCEROL LIPASE"/>
    <property type="match status" value="1"/>
</dbReference>
<dbReference type="SUPFAM" id="SSF53474">
    <property type="entry name" value="alpha/beta-Hydrolases"/>
    <property type="match status" value="1"/>
</dbReference>
<dbReference type="PANTHER" id="PTHR43798:SF33">
    <property type="entry name" value="HYDROLASE, PUTATIVE (AFU_ORTHOLOGUE AFUA_2G14860)-RELATED"/>
    <property type="match status" value="1"/>
</dbReference>
<dbReference type="EMBL" id="MLJW01000893">
    <property type="protein sequence ID" value="OIQ81691.1"/>
    <property type="molecule type" value="Genomic_DNA"/>
</dbReference>
<dbReference type="EC" id="3.1.1.3" evidence="2"/>
<keyword evidence="2" id="KW-0378">Hydrolase</keyword>
<dbReference type="GO" id="GO:0016020">
    <property type="term" value="C:membrane"/>
    <property type="evidence" value="ECO:0007669"/>
    <property type="project" value="TreeGrafter"/>
</dbReference>